<dbReference type="NCBIfam" id="NF045609">
    <property type="entry name" value="EpsI_type_B"/>
    <property type="match status" value="1"/>
</dbReference>
<comment type="caution">
    <text evidence="2">The sequence shown here is derived from an EMBL/GenBank/DDBJ whole genome shotgun (WGS) entry which is preliminary data.</text>
</comment>
<name>A0ABW2QWK2_9NEIS</name>
<dbReference type="RefSeq" id="WP_380187663.1">
    <property type="nucleotide sequence ID" value="NZ_JBHTBQ010000014.1"/>
</dbReference>
<organism evidence="2 3">
    <name type="scientific">Iodobacter arcticus</name>
    <dbReference type="NCBI Taxonomy" id="590593"/>
    <lineage>
        <taxon>Bacteria</taxon>
        <taxon>Pseudomonadati</taxon>
        <taxon>Pseudomonadota</taxon>
        <taxon>Betaproteobacteria</taxon>
        <taxon>Neisseriales</taxon>
        <taxon>Chitinibacteraceae</taxon>
        <taxon>Iodobacter</taxon>
    </lineage>
</organism>
<feature type="domain" description="Methanolan biosynthesis EpsI" evidence="1">
    <location>
        <begin position="14"/>
        <end position="219"/>
    </location>
</feature>
<evidence type="ECO:0000313" key="3">
    <source>
        <dbReference type="Proteomes" id="UP001596473"/>
    </source>
</evidence>
<accession>A0ABW2QWK2</accession>
<dbReference type="Pfam" id="PF11984">
    <property type="entry name" value="DUF3485"/>
    <property type="match status" value="1"/>
</dbReference>
<proteinExistence type="predicted"/>
<dbReference type="InterPro" id="IPR054653">
    <property type="entry name" value="EpsI_type_B_pred"/>
</dbReference>
<dbReference type="NCBIfam" id="TIGR02914">
    <property type="entry name" value="EpsI_fam"/>
    <property type="match status" value="1"/>
</dbReference>
<evidence type="ECO:0000313" key="2">
    <source>
        <dbReference type="EMBL" id="MFC7420026.1"/>
    </source>
</evidence>
<evidence type="ECO:0000259" key="1">
    <source>
        <dbReference type="Pfam" id="PF11984"/>
    </source>
</evidence>
<dbReference type="EMBL" id="JBHTBQ010000014">
    <property type="protein sequence ID" value="MFC7420026.1"/>
    <property type="molecule type" value="Genomic_DNA"/>
</dbReference>
<keyword evidence="3" id="KW-1185">Reference proteome</keyword>
<sequence length="234" mass="26302">MLKRFFANDYYSLIIASILFLSAFLGYALTPRQVMATSRPQIDLEKSIPASFGDWKFDGSVAPITTSADVQSKLDELYSQIVSRTYINSKGQQIMLSIAYGRDQGGDGTQVHRPEYCYPAQGFELKNSKDGQLKYKENDIPVRRLLAIHGNRIEPITYWITVGDTALRSGFERKMAQINYGLKGTIPDGLLFRVSSISADSNQAYQLQEKFTNELLNSVDMPTRIRLAGHLQGE</sequence>
<protein>
    <submittedName>
        <fullName evidence="2">Exosortase-associated protein EpsI, B-type</fullName>
    </submittedName>
</protein>
<reference evidence="3" key="1">
    <citation type="journal article" date="2019" name="Int. J. Syst. Evol. Microbiol.">
        <title>The Global Catalogue of Microorganisms (GCM) 10K type strain sequencing project: providing services to taxonomists for standard genome sequencing and annotation.</title>
        <authorList>
            <consortium name="The Broad Institute Genomics Platform"/>
            <consortium name="The Broad Institute Genome Sequencing Center for Infectious Disease"/>
            <person name="Wu L."/>
            <person name="Ma J."/>
        </authorList>
    </citation>
    <scope>NUCLEOTIDE SEQUENCE [LARGE SCALE GENOMIC DNA]</scope>
    <source>
        <strain evidence="3">CCUG 62945</strain>
    </source>
</reference>
<dbReference type="InterPro" id="IPR014263">
    <property type="entry name" value="Methanolan_biosynth_EpsI"/>
</dbReference>
<dbReference type="Proteomes" id="UP001596473">
    <property type="component" value="Unassembled WGS sequence"/>
</dbReference>
<gene>
    <name evidence="2" type="primary">epsI</name>
    <name evidence="2" type="ORF">ACFQNF_09020</name>
</gene>